<feature type="region of interest" description="Disordered" evidence="2">
    <location>
        <begin position="593"/>
        <end position="613"/>
    </location>
</feature>
<dbReference type="Pfam" id="PF13517">
    <property type="entry name" value="FG-GAP_3"/>
    <property type="match status" value="1"/>
</dbReference>
<dbReference type="PANTHER" id="PTHR16026">
    <property type="entry name" value="CARTILAGE ACIDIC PROTEIN 1"/>
    <property type="match status" value="1"/>
</dbReference>
<feature type="domain" description="ASPIC/UnbV" evidence="3">
    <location>
        <begin position="576"/>
        <end position="637"/>
    </location>
</feature>
<dbReference type="Pfam" id="PF07593">
    <property type="entry name" value="UnbV_ASPIC"/>
    <property type="match status" value="1"/>
</dbReference>
<dbReference type="Proteomes" id="UP000199001">
    <property type="component" value="Unassembled WGS sequence"/>
</dbReference>
<dbReference type="PANTHER" id="PTHR16026:SF0">
    <property type="entry name" value="CARTILAGE ACIDIC PROTEIN 1"/>
    <property type="match status" value="1"/>
</dbReference>
<evidence type="ECO:0000313" key="4">
    <source>
        <dbReference type="EMBL" id="SCL71418.1"/>
    </source>
</evidence>
<dbReference type="RefSeq" id="WP_091106266.1">
    <property type="nucleotide sequence ID" value="NZ_FMHZ01000002.1"/>
</dbReference>
<reference evidence="5" key="1">
    <citation type="submission" date="2016-06" db="EMBL/GenBank/DDBJ databases">
        <authorList>
            <person name="Varghese N."/>
            <person name="Submissions Spin"/>
        </authorList>
    </citation>
    <scope>NUCLEOTIDE SEQUENCE [LARGE SCALE GENOMIC DNA]</scope>
    <source>
        <strain evidence="5">DSM 43903</strain>
    </source>
</reference>
<dbReference type="EMBL" id="FMHZ01000002">
    <property type="protein sequence ID" value="SCL71418.1"/>
    <property type="molecule type" value="Genomic_DNA"/>
</dbReference>
<dbReference type="OrthoDB" id="9816120at2"/>
<dbReference type="InterPro" id="IPR011519">
    <property type="entry name" value="UnbV_ASPIC"/>
</dbReference>
<keyword evidence="1" id="KW-0732">Signal</keyword>
<dbReference type="AlphaFoldDB" id="A0A1C6VYN2"/>
<keyword evidence="5" id="KW-1185">Reference proteome</keyword>
<accession>A0A1C6VYN2</accession>
<evidence type="ECO:0000256" key="2">
    <source>
        <dbReference type="SAM" id="MobiDB-lite"/>
    </source>
</evidence>
<dbReference type="InterPro" id="IPR027039">
    <property type="entry name" value="Crtac1"/>
</dbReference>
<evidence type="ECO:0000313" key="5">
    <source>
        <dbReference type="Proteomes" id="UP000199001"/>
    </source>
</evidence>
<evidence type="ECO:0000256" key="1">
    <source>
        <dbReference type="ARBA" id="ARBA00022729"/>
    </source>
</evidence>
<evidence type="ECO:0000259" key="3">
    <source>
        <dbReference type="Pfam" id="PF07593"/>
    </source>
</evidence>
<sequence length="657" mass="70342">MSAMITMFRRQLAGLVALVLLTGMYVLVRQPEANADERRAMAQPYRFTPMSLPMPGGLPQQSIRRVNGAYQHLAAWISSVGAGVAMNDLDGDGLPNDLCVTDPRVDRVVVTPAPTAGADRYQPFVLDPAPLPMNPHIAPMGCLPGDVNADGRTDLLVYWWGRTPVVFLARADATGLSRDAYRPVELVPGAAGDGSAYDGPKWNTNAATLADFDGDGHLDVYIGNYFPDSPVLDPGVHGGVAMNRSMSNGLNGGEDHVFRWTGGSVGPAPSVSFAEVPDVFDTKVSRGWTLAVAANDVDGDQLPELYVANDFGPDRLLHNRSEPGRISFALVESRGLPGLTPKSKRLGHDSFKGMGVDFGDLDGDGMFDLYVGNITTSFGIQESNFAFVNTAANTEELRAALRAGSAPWHDRSAELGLAWSGWSWDVKFGDFTNRGEPAIVQTSGFVKGEVNRWAQLQEAATANDDLLADPRWWPKVEQGDDIAGGQHLAFHVRGADGRYEDLSHELGMAERVPSRGIATGDADGDGRLDLVVARQWDAPVFYRNDSPDTGNSLTLRLLHEQAQAAGPLAGAGSPVVGAHVRVTTPDGRVLIDRVDGGSGHSGRRSNEVSLGLGDATGPVAVHLTWRDRSGVPHEQELSLTPGRHTLTLGSQAREVSR</sequence>
<dbReference type="InterPro" id="IPR028994">
    <property type="entry name" value="Integrin_alpha_N"/>
</dbReference>
<dbReference type="InterPro" id="IPR013517">
    <property type="entry name" value="FG-GAP"/>
</dbReference>
<proteinExistence type="predicted"/>
<dbReference type="STRING" id="47855.GA0070606_5712"/>
<organism evidence="4 5">
    <name type="scientific">Micromonospora citrea</name>
    <dbReference type="NCBI Taxonomy" id="47855"/>
    <lineage>
        <taxon>Bacteria</taxon>
        <taxon>Bacillati</taxon>
        <taxon>Actinomycetota</taxon>
        <taxon>Actinomycetes</taxon>
        <taxon>Micromonosporales</taxon>
        <taxon>Micromonosporaceae</taxon>
        <taxon>Micromonospora</taxon>
    </lineage>
</organism>
<dbReference type="SUPFAM" id="SSF69318">
    <property type="entry name" value="Integrin alpha N-terminal domain"/>
    <property type="match status" value="1"/>
</dbReference>
<dbReference type="Gene3D" id="2.130.10.130">
    <property type="entry name" value="Integrin alpha, N-terminal"/>
    <property type="match status" value="1"/>
</dbReference>
<name>A0A1C6VYN2_9ACTN</name>
<gene>
    <name evidence="4" type="ORF">GA0070606_5712</name>
</gene>
<protein>
    <submittedName>
        <fullName evidence="4">Repeat domain-containing protein</fullName>
    </submittedName>
</protein>